<dbReference type="GO" id="GO:0022857">
    <property type="term" value="F:transmembrane transporter activity"/>
    <property type="evidence" value="ECO:0007669"/>
    <property type="project" value="TreeGrafter"/>
</dbReference>
<dbReference type="InterPro" id="IPR025857">
    <property type="entry name" value="MacB_PCD"/>
</dbReference>
<feature type="transmembrane region" description="Helical" evidence="1">
    <location>
        <begin position="363"/>
        <end position="385"/>
    </location>
</feature>
<feature type="domain" description="MacB-like periplasmic core" evidence="2">
    <location>
        <begin position="29"/>
        <end position="216"/>
    </location>
</feature>
<accession>A0AAP3E8A2</accession>
<evidence type="ECO:0000313" key="4">
    <source>
        <dbReference type="Proteomes" id="UP001321047"/>
    </source>
</evidence>
<dbReference type="Pfam" id="PF12704">
    <property type="entry name" value="MacB_PCD"/>
    <property type="match status" value="1"/>
</dbReference>
<feature type="transmembrane region" description="Helical" evidence="1">
    <location>
        <begin position="28"/>
        <end position="53"/>
    </location>
</feature>
<keyword evidence="1" id="KW-0472">Membrane</keyword>
<evidence type="ECO:0000259" key="2">
    <source>
        <dbReference type="Pfam" id="PF12704"/>
    </source>
</evidence>
<dbReference type="PANTHER" id="PTHR30572:SF4">
    <property type="entry name" value="ABC TRANSPORTER PERMEASE YTRF"/>
    <property type="match status" value="1"/>
</dbReference>
<reference evidence="3 4" key="1">
    <citation type="submission" date="2022-09" db="EMBL/GenBank/DDBJ databases">
        <title>Enrichment on poylsaccharides allowed isolation of novel metabolic and taxonomic groups of Haloarchaea.</title>
        <authorList>
            <person name="Sorokin D.Y."/>
            <person name="Elcheninov A.G."/>
            <person name="Khizhniak T.V."/>
            <person name="Kolganova T.V."/>
            <person name="Kublanov I.V."/>
        </authorList>
    </citation>
    <scope>NUCLEOTIDE SEQUENCE [LARGE SCALE GENOMIC DNA]</scope>
    <source>
        <strain evidence="3 4">AArc-curdl1</strain>
    </source>
</reference>
<protein>
    <submittedName>
        <fullName evidence="3">ABC transporter permease</fullName>
    </submittedName>
</protein>
<dbReference type="PANTHER" id="PTHR30572">
    <property type="entry name" value="MEMBRANE COMPONENT OF TRANSPORTER-RELATED"/>
    <property type="match status" value="1"/>
</dbReference>
<gene>
    <name evidence="3" type="ORF">OB919_17140</name>
</gene>
<name>A0AAP3E8A2_9EURY</name>
<proteinExistence type="predicted"/>
<sequence>MFTRWRGYGAVAFSHLWSQLTGTGRKRVLLSILGVAVAISLLVVVTAVGVGLATSTSVYDDDVDYWIVPETDGGSSPLIATDGPAFGGAHETAAELDSHPDIEYVSPVKTEVVRIEHGDRSEYVLVIGVISTPGIGEIAGLDAELLSPNDPYYTRGEWTGEVVLSDSAGSLLEAEESDTLRVAGNENFTVVGVDSASGAPTFPIALVQLHELQVLTGSDEYDLADQFVVGTNSPSVKSDLETVYPQSAVLSRTELTARETMDSDLPLALSLTGFVVAVAIGTLFVTTTMGLELVADRRRVTTLNALGISLTSQLRLVAIWALATTTAGGLLGGIAGFAATLGVNELALRFLTSGPIALVHPGFVVYGLVASVVIGVLTLPFLLLVTNRLARGVP</sequence>
<evidence type="ECO:0000313" key="3">
    <source>
        <dbReference type="EMBL" id="MCU4753687.1"/>
    </source>
</evidence>
<organism evidence="3 4">
    <name type="scientific">Natronosalvus hydrolyticus</name>
    <dbReference type="NCBI Taxonomy" id="2979988"/>
    <lineage>
        <taxon>Archaea</taxon>
        <taxon>Methanobacteriati</taxon>
        <taxon>Methanobacteriota</taxon>
        <taxon>Stenosarchaea group</taxon>
        <taxon>Halobacteria</taxon>
        <taxon>Halobacteriales</taxon>
        <taxon>Natrialbaceae</taxon>
        <taxon>Natronosalvus</taxon>
    </lineage>
</organism>
<dbReference type="EMBL" id="JAOPJZ010000020">
    <property type="protein sequence ID" value="MCU4753687.1"/>
    <property type="molecule type" value="Genomic_DNA"/>
</dbReference>
<keyword evidence="1" id="KW-1133">Transmembrane helix</keyword>
<dbReference type="GO" id="GO:0005886">
    <property type="term" value="C:plasma membrane"/>
    <property type="evidence" value="ECO:0007669"/>
    <property type="project" value="TreeGrafter"/>
</dbReference>
<dbReference type="InterPro" id="IPR050250">
    <property type="entry name" value="Macrolide_Exporter_MacB"/>
</dbReference>
<feature type="transmembrane region" description="Helical" evidence="1">
    <location>
        <begin position="316"/>
        <end position="343"/>
    </location>
</feature>
<feature type="transmembrane region" description="Helical" evidence="1">
    <location>
        <begin position="267"/>
        <end position="295"/>
    </location>
</feature>
<keyword evidence="4" id="KW-1185">Reference proteome</keyword>
<evidence type="ECO:0000256" key="1">
    <source>
        <dbReference type="SAM" id="Phobius"/>
    </source>
</evidence>
<dbReference type="AlphaFoldDB" id="A0AAP3E8A2"/>
<dbReference type="RefSeq" id="WP_342809997.1">
    <property type="nucleotide sequence ID" value="NZ_JAOPJZ010000020.1"/>
</dbReference>
<dbReference type="Proteomes" id="UP001321047">
    <property type="component" value="Unassembled WGS sequence"/>
</dbReference>
<keyword evidence="1" id="KW-0812">Transmembrane</keyword>
<comment type="caution">
    <text evidence="3">The sequence shown here is derived from an EMBL/GenBank/DDBJ whole genome shotgun (WGS) entry which is preliminary data.</text>
</comment>